<evidence type="ECO:0000259" key="8">
    <source>
        <dbReference type="Pfam" id="PF00108"/>
    </source>
</evidence>
<keyword evidence="11" id="KW-1185">Reference proteome</keyword>
<organism evidence="10 11">
    <name type="scientific">Metabacillus lacus</name>
    <dbReference type="NCBI Taxonomy" id="1983721"/>
    <lineage>
        <taxon>Bacteria</taxon>
        <taxon>Bacillati</taxon>
        <taxon>Bacillota</taxon>
        <taxon>Bacilli</taxon>
        <taxon>Bacillales</taxon>
        <taxon>Bacillaceae</taxon>
        <taxon>Metabacillus</taxon>
    </lineage>
</organism>
<dbReference type="NCBIfam" id="NF006086">
    <property type="entry name" value="PRK08235.1"/>
    <property type="match status" value="1"/>
</dbReference>
<feature type="active site" description="Proton acceptor" evidence="6">
    <location>
        <position position="349"/>
    </location>
</feature>
<dbReference type="EC" id="2.3.1.9" evidence="2"/>
<name>A0A7X2LYP1_9BACI</name>
<sequence length="394" mass="41008">MGRTVILSGVRTPFGKFGGALSTLTAAQLGGTAIKEALSRAGVSADSVDEVIMGSVLQGGQGQIPSRQAARFADIPWEVKTETINKVCASGLRSVTLGDQIIRAGDEEVIVAGGMESMSNAPYLLPKARWGLRMGDGAVKDLMVHDGLTCSFTNVHMGTYGNGTAKELDISREAQDEWALRSHQRAVKAVESGLFRDEITGVEVPQRKGDPIVVTEDEGPRKDTSLERLSKLSPVFNHDGTITAGNAPGINDGAAALVLMSEERAEKEGREPLAVILGHAAVSVEAKDFPKTPGLVINELLKKTGKSADEIDLFEINEAFAAVALASSQISGLDAEKVNVNGGAVALGHPIGASGARIIITLIHELKRQGGGIGIAAICSGGGQGDAIMIEVGS</sequence>
<dbReference type="PROSITE" id="PS00737">
    <property type="entry name" value="THIOLASE_2"/>
    <property type="match status" value="1"/>
</dbReference>
<evidence type="ECO:0000256" key="6">
    <source>
        <dbReference type="PIRSR" id="PIRSR000429-1"/>
    </source>
</evidence>
<dbReference type="FunFam" id="3.40.47.10:FF:000010">
    <property type="entry name" value="Acetyl-CoA acetyltransferase (Thiolase)"/>
    <property type="match status" value="1"/>
</dbReference>
<dbReference type="GO" id="GO:0003985">
    <property type="term" value="F:acetyl-CoA C-acetyltransferase activity"/>
    <property type="evidence" value="ECO:0007669"/>
    <property type="project" value="UniProtKB-EC"/>
</dbReference>
<evidence type="ECO:0000313" key="10">
    <source>
        <dbReference type="EMBL" id="MRX71107.1"/>
    </source>
</evidence>
<evidence type="ECO:0000256" key="2">
    <source>
        <dbReference type="ARBA" id="ARBA00012705"/>
    </source>
</evidence>
<keyword evidence="4 7" id="KW-0012">Acyltransferase</keyword>
<dbReference type="InterPro" id="IPR016039">
    <property type="entry name" value="Thiolase-like"/>
</dbReference>
<comment type="caution">
    <text evidence="10">The sequence shown here is derived from an EMBL/GenBank/DDBJ whole genome shotgun (WGS) entry which is preliminary data.</text>
</comment>
<dbReference type="PROSITE" id="PS00098">
    <property type="entry name" value="THIOLASE_1"/>
    <property type="match status" value="1"/>
</dbReference>
<dbReference type="EMBL" id="WKKI01000003">
    <property type="protein sequence ID" value="MRX71107.1"/>
    <property type="molecule type" value="Genomic_DNA"/>
</dbReference>
<dbReference type="PROSITE" id="PS00099">
    <property type="entry name" value="THIOLASE_3"/>
    <property type="match status" value="1"/>
</dbReference>
<feature type="domain" description="Thiolase C-terminal" evidence="9">
    <location>
        <begin position="271"/>
        <end position="391"/>
    </location>
</feature>
<protein>
    <recommendedName>
        <fullName evidence="2">acetyl-CoA C-acetyltransferase</fullName>
        <ecNumber evidence="2">2.3.1.9</ecNumber>
    </recommendedName>
    <alternativeName>
        <fullName evidence="5">Acetoacetyl-CoA thiolase</fullName>
    </alternativeName>
</protein>
<dbReference type="InterPro" id="IPR020613">
    <property type="entry name" value="Thiolase_CS"/>
</dbReference>
<dbReference type="RefSeq" id="WP_154306401.1">
    <property type="nucleotide sequence ID" value="NZ_WKKI01000003.1"/>
</dbReference>
<evidence type="ECO:0000259" key="9">
    <source>
        <dbReference type="Pfam" id="PF02803"/>
    </source>
</evidence>
<dbReference type="NCBIfam" id="TIGR01930">
    <property type="entry name" value="AcCoA-C-Actrans"/>
    <property type="match status" value="1"/>
</dbReference>
<evidence type="ECO:0000256" key="3">
    <source>
        <dbReference type="ARBA" id="ARBA00022679"/>
    </source>
</evidence>
<accession>A0A7X2LYP1</accession>
<feature type="active site" description="Acyl-thioester intermediate" evidence="6">
    <location>
        <position position="88"/>
    </location>
</feature>
<dbReference type="OrthoDB" id="9764892at2"/>
<gene>
    <name evidence="10" type="ORF">GJU40_02845</name>
</gene>
<dbReference type="InterPro" id="IPR020615">
    <property type="entry name" value="Thiolase_acyl_enz_int_AS"/>
</dbReference>
<comment type="similarity">
    <text evidence="1 7">Belongs to the thiolase-like superfamily. Thiolase family.</text>
</comment>
<evidence type="ECO:0000256" key="7">
    <source>
        <dbReference type="RuleBase" id="RU003557"/>
    </source>
</evidence>
<dbReference type="Pfam" id="PF00108">
    <property type="entry name" value="Thiolase_N"/>
    <property type="match status" value="1"/>
</dbReference>
<evidence type="ECO:0000256" key="1">
    <source>
        <dbReference type="ARBA" id="ARBA00010982"/>
    </source>
</evidence>
<dbReference type="InterPro" id="IPR020610">
    <property type="entry name" value="Thiolase_AS"/>
</dbReference>
<evidence type="ECO:0000313" key="11">
    <source>
        <dbReference type="Proteomes" id="UP000448867"/>
    </source>
</evidence>
<dbReference type="AlphaFoldDB" id="A0A7X2LYP1"/>
<dbReference type="Pfam" id="PF02803">
    <property type="entry name" value="Thiolase_C"/>
    <property type="match status" value="1"/>
</dbReference>
<evidence type="ECO:0000256" key="5">
    <source>
        <dbReference type="ARBA" id="ARBA00030755"/>
    </source>
</evidence>
<dbReference type="InterPro" id="IPR002155">
    <property type="entry name" value="Thiolase"/>
</dbReference>
<dbReference type="SUPFAM" id="SSF53901">
    <property type="entry name" value="Thiolase-like"/>
    <property type="match status" value="2"/>
</dbReference>
<dbReference type="PANTHER" id="PTHR18919">
    <property type="entry name" value="ACETYL-COA C-ACYLTRANSFERASE"/>
    <property type="match status" value="1"/>
</dbReference>
<dbReference type="PANTHER" id="PTHR18919:SF107">
    <property type="entry name" value="ACETYL-COA ACETYLTRANSFERASE, CYTOSOLIC"/>
    <property type="match status" value="1"/>
</dbReference>
<dbReference type="InterPro" id="IPR020617">
    <property type="entry name" value="Thiolase_C"/>
</dbReference>
<dbReference type="PIRSF" id="PIRSF000429">
    <property type="entry name" value="Ac-CoA_Ac_transf"/>
    <property type="match status" value="1"/>
</dbReference>
<dbReference type="Gene3D" id="3.40.47.10">
    <property type="match status" value="2"/>
</dbReference>
<dbReference type="InterPro" id="IPR020616">
    <property type="entry name" value="Thiolase_N"/>
</dbReference>
<keyword evidence="3 7" id="KW-0808">Transferase</keyword>
<feature type="domain" description="Thiolase N-terminal" evidence="8">
    <location>
        <begin position="5"/>
        <end position="263"/>
    </location>
</feature>
<feature type="active site" description="Proton acceptor" evidence="6">
    <location>
        <position position="379"/>
    </location>
</feature>
<reference evidence="10 11" key="1">
    <citation type="submission" date="2019-11" db="EMBL/GenBank/DDBJ databases">
        <title>Bacillus lacus genome.</title>
        <authorList>
            <person name="Allen C.J."/>
            <person name="Newman J.D."/>
        </authorList>
    </citation>
    <scope>NUCLEOTIDE SEQUENCE [LARGE SCALE GENOMIC DNA]</scope>
    <source>
        <strain evidence="10 11">KCTC 33946</strain>
    </source>
</reference>
<dbReference type="Proteomes" id="UP000448867">
    <property type="component" value="Unassembled WGS sequence"/>
</dbReference>
<dbReference type="CDD" id="cd00751">
    <property type="entry name" value="thiolase"/>
    <property type="match status" value="1"/>
</dbReference>
<proteinExistence type="inferred from homology"/>
<evidence type="ECO:0000256" key="4">
    <source>
        <dbReference type="ARBA" id="ARBA00023315"/>
    </source>
</evidence>